<name>A0ABY8AM56_9ACTN</name>
<evidence type="ECO:0000313" key="8">
    <source>
        <dbReference type="Proteomes" id="UP001218629"/>
    </source>
</evidence>
<keyword evidence="3" id="KW-0574">Periplasm</keyword>
<dbReference type="Proteomes" id="UP001218629">
    <property type="component" value="Chromosome"/>
</dbReference>
<dbReference type="Pfam" id="PF16889">
    <property type="entry name" value="Hepar_II_III_N"/>
    <property type="match status" value="1"/>
</dbReference>
<evidence type="ECO:0000256" key="4">
    <source>
        <dbReference type="ARBA" id="ARBA00023239"/>
    </source>
</evidence>
<evidence type="ECO:0000256" key="3">
    <source>
        <dbReference type="ARBA" id="ARBA00022764"/>
    </source>
</evidence>
<feature type="domain" description="Heparin-sulfate lyase N-terminal" evidence="6">
    <location>
        <begin position="97"/>
        <end position="308"/>
    </location>
</feature>
<evidence type="ECO:0000313" key="7">
    <source>
        <dbReference type="EMBL" id="WEB44592.1"/>
    </source>
</evidence>
<dbReference type="RefSeq" id="WP_275310743.1">
    <property type="nucleotide sequence ID" value="NZ_CP095749.1"/>
</dbReference>
<keyword evidence="4" id="KW-0456">Lyase</keyword>
<accession>A0ABY8AM56</accession>
<sequence>MTMSSGSPGWYLRRLSRMGPREVGGRVGDAVRRRRWRSARPHCPNVSGARFAAVLPTGTIAAVPPDAAKRLLAEADRLMDGYAEYFGVVREDLVAPDWWYDPKTGRRAPGGYAFDVPYRNEDAVGDIKQIWEPSRHQYLTVLAAAYAISGDERYAERVAEHLRSWWAANPPLHGVHWVSGIELGIRLLSWVWIRRLLDGWPGAAALFEGNPVALNQIWHHQRWLAAFPSRGSSANNHVIAEAAGQFAAACAFGWFPASARWRAGALRSLERHLRGNTFHSGLNRELATEYHGLVLELGLAAVAEADAAAVPVPATVRLVLLRMADALAAVVDSRLRPPRQGDADDGHGLVVDGAGTDRWASLLATGDAVFGRLAWWPTVTGTDVRTPLLAALIRPYAKVGTAPAVTRPASRPAHFADAGMTILRGPGEIWCRCDGGPHGFLSIAAHAHADALSVEVRHDGVDVLADPGTFCYHGQPEWRQYFRSTLGHNTLRLDGSDQSVSGGPFLWTRHARSRVLTSDTSDEGVVRWCAEHDGYQPSVHRRRVELAAEKRELTVVDEVRGPRRAVHLAFHLGPAIAADLVGNRAVLTWTRDGEERSAVLDLPGQLSWRAHRGESDPSPSSSSRGYPILGWYSAGFGRKEPTTTLVGTGFADDAAPSGEFTTVLRFRG</sequence>
<reference evidence="7 8" key="1">
    <citation type="submission" date="2022-03" db="EMBL/GenBank/DDBJ databases">
        <title>Streptomyces yunnanensis P86,complete genome.</title>
        <authorList>
            <person name="Chen S."/>
            <person name="Zhang Q."/>
        </authorList>
    </citation>
    <scope>NUCLEOTIDE SEQUENCE [LARGE SCALE GENOMIC DNA]</scope>
    <source>
        <strain evidence="7 8">P86</strain>
    </source>
</reference>
<feature type="domain" description="Heparinase II/III-like C-terminal" evidence="5">
    <location>
        <begin position="409"/>
        <end position="651"/>
    </location>
</feature>
<gene>
    <name evidence="7" type="ORF">MOV08_38455</name>
</gene>
<dbReference type="Pfam" id="PF07940">
    <property type="entry name" value="Hepar_II_III_C"/>
    <property type="match status" value="1"/>
</dbReference>
<dbReference type="SUPFAM" id="SSF48230">
    <property type="entry name" value="Chondroitin AC/alginate lyase"/>
    <property type="match status" value="1"/>
</dbReference>
<organism evidence="7 8">
    <name type="scientific">Streptomyces yunnanensis</name>
    <dbReference type="NCBI Taxonomy" id="156453"/>
    <lineage>
        <taxon>Bacteria</taxon>
        <taxon>Bacillati</taxon>
        <taxon>Actinomycetota</taxon>
        <taxon>Actinomycetes</taxon>
        <taxon>Kitasatosporales</taxon>
        <taxon>Streptomycetaceae</taxon>
        <taxon>Streptomyces</taxon>
    </lineage>
</organism>
<dbReference type="EMBL" id="CP095749">
    <property type="protein sequence ID" value="WEB44592.1"/>
    <property type="molecule type" value="Genomic_DNA"/>
</dbReference>
<dbReference type="Gene3D" id="2.70.98.70">
    <property type="match status" value="1"/>
</dbReference>
<evidence type="ECO:0000259" key="5">
    <source>
        <dbReference type="Pfam" id="PF07940"/>
    </source>
</evidence>
<comment type="subcellular location">
    <subcellularLocation>
        <location evidence="1">Periplasm</location>
    </subcellularLocation>
</comment>
<keyword evidence="8" id="KW-1185">Reference proteome</keyword>
<evidence type="ECO:0000259" key="6">
    <source>
        <dbReference type="Pfam" id="PF16889"/>
    </source>
</evidence>
<protein>
    <submittedName>
        <fullName evidence="7">Heparinase II/III family protein</fullName>
    </submittedName>
</protein>
<keyword evidence="2" id="KW-0732">Signal</keyword>
<evidence type="ECO:0000256" key="2">
    <source>
        <dbReference type="ARBA" id="ARBA00022729"/>
    </source>
</evidence>
<dbReference type="Gene3D" id="1.50.10.100">
    <property type="entry name" value="Chondroitin AC/alginate lyase"/>
    <property type="match status" value="1"/>
</dbReference>
<evidence type="ECO:0000256" key="1">
    <source>
        <dbReference type="ARBA" id="ARBA00004418"/>
    </source>
</evidence>
<proteinExistence type="predicted"/>
<dbReference type="PANTHER" id="PTHR39210:SF1">
    <property type="entry name" value="HEPARIN-SULFATE LYASE"/>
    <property type="match status" value="1"/>
</dbReference>
<dbReference type="InterPro" id="IPR012480">
    <property type="entry name" value="Hepar_II_III_C"/>
</dbReference>
<dbReference type="PANTHER" id="PTHR39210">
    <property type="entry name" value="HEPARIN-SULFATE LYASE"/>
    <property type="match status" value="1"/>
</dbReference>
<dbReference type="InterPro" id="IPR008929">
    <property type="entry name" value="Chondroitin_lyas"/>
</dbReference>
<dbReference type="InterPro" id="IPR031680">
    <property type="entry name" value="Hepar_II_III_N"/>
</dbReference>